<comment type="caution">
    <text evidence="1">The sequence shown here is derived from an EMBL/GenBank/DDBJ whole genome shotgun (WGS) entry which is preliminary data.</text>
</comment>
<evidence type="ECO:0000313" key="1">
    <source>
        <dbReference type="EMBL" id="CAG8650557.1"/>
    </source>
</evidence>
<sequence>MYQLRGSLDVKVGLAHKRSDFIVEQARVWIFTTRCLLELLTDTTIKGFAYRPSLIVFRDLEILNGTYEIALSYLLLALQSHPVRLVGLASSLNDIDALSQWLNVSEDGQFMLSPAERDQAIATTSQTFTIPYSAALMRAMAKPLYDRIQATPIHENVLVFVPSTSQCNAIISDLLTQCALAMNMRGFIGEAVSQDALGLYTNQFRNRGMVDGITKGLAMWHDRMDPNDKLLALRLFMEGVVRVLIVPREVCWNIPVRAGLVIVMGTQYTTGTPSATTDPLRTSERRVVEYSLHELVRMQGRAVRYGKTGHFHIMCQSEHRDSYMRFLTGGLPLESQLIGEEDNEESPISQAIRDWVERQIKTGNLKSKQDLLDFLTSTFLAYRLEKNPTYYDLEDDRANFLSRLVDSLWTASD</sequence>
<proteinExistence type="predicted"/>
<keyword evidence="2" id="KW-1185">Reference proteome</keyword>
<gene>
    <name evidence="1" type="ORF">ACOLOM_LOCUS8236</name>
</gene>
<reference evidence="1" key="1">
    <citation type="submission" date="2021-06" db="EMBL/GenBank/DDBJ databases">
        <authorList>
            <person name="Kallberg Y."/>
            <person name="Tangrot J."/>
            <person name="Rosling A."/>
        </authorList>
    </citation>
    <scope>NUCLEOTIDE SEQUENCE</scope>
    <source>
        <strain evidence="1">CL356</strain>
    </source>
</reference>
<accession>A0ACA9NEM7</accession>
<protein>
    <submittedName>
        <fullName evidence="1">4773_t:CDS:1</fullName>
    </submittedName>
</protein>
<organism evidence="1 2">
    <name type="scientific">Acaulospora colombiana</name>
    <dbReference type="NCBI Taxonomy" id="27376"/>
    <lineage>
        <taxon>Eukaryota</taxon>
        <taxon>Fungi</taxon>
        <taxon>Fungi incertae sedis</taxon>
        <taxon>Mucoromycota</taxon>
        <taxon>Glomeromycotina</taxon>
        <taxon>Glomeromycetes</taxon>
        <taxon>Diversisporales</taxon>
        <taxon>Acaulosporaceae</taxon>
        <taxon>Acaulospora</taxon>
    </lineage>
</organism>
<dbReference type="Proteomes" id="UP000789525">
    <property type="component" value="Unassembled WGS sequence"/>
</dbReference>
<dbReference type="EMBL" id="CAJVPT010020759">
    <property type="protein sequence ID" value="CAG8650557.1"/>
    <property type="molecule type" value="Genomic_DNA"/>
</dbReference>
<name>A0ACA9NEM7_9GLOM</name>
<evidence type="ECO:0000313" key="2">
    <source>
        <dbReference type="Proteomes" id="UP000789525"/>
    </source>
</evidence>